<dbReference type="GeneID" id="38779192"/>
<organism evidence="2 3">
    <name type="scientific">Sparassis crispa</name>
    <dbReference type="NCBI Taxonomy" id="139825"/>
    <lineage>
        <taxon>Eukaryota</taxon>
        <taxon>Fungi</taxon>
        <taxon>Dikarya</taxon>
        <taxon>Basidiomycota</taxon>
        <taxon>Agaricomycotina</taxon>
        <taxon>Agaricomycetes</taxon>
        <taxon>Polyporales</taxon>
        <taxon>Sparassidaceae</taxon>
        <taxon>Sparassis</taxon>
    </lineage>
</organism>
<dbReference type="AlphaFoldDB" id="A0A401GJD9"/>
<dbReference type="OrthoDB" id="2649303at2759"/>
<evidence type="ECO:0000313" key="3">
    <source>
        <dbReference type="Proteomes" id="UP000287166"/>
    </source>
</evidence>
<dbReference type="InterPro" id="IPR031872">
    <property type="entry name" value="NDC10_II"/>
</dbReference>
<keyword evidence="3" id="KW-1185">Reference proteome</keyword>
<dbReference type="InterPro" id="IPR038279">
    <property type="entry name" value="Ndc10_dom2_sf"/>
</dbReference>
<dbReference type="Gene3D" id="1.10.443.20">
    <property type="entry name" value="Centromere DNA-binding protein complex CBF3 subunit, domain 2"/>
    <property type="match status" value="1"/>
</dbReference>
<evidence type="ECO:0000313" key="2">
    <source>
        <dbReference type="EMBL" id="GBE82275.1"/>
    </source>
</evidence>
<dbReference type="STRING" id="139825.A0A401GJD9"/>
<feature type="domain" description="Ndc10" evidence="1">
    <location>
        <begin position="301"/>
        <end position="487"/>
    </location>
</feature>
<reference evidence="2 3" key="1">
    <citation type="journal article" date="2018" name="Sci. Rep.">
        <title>Genome sequence of the cauliflower mushroom Sparassis crispa (Hanabiratake) and its association with beneficial usage.</title>
        <authorList>
            <person name="Kiyama R."/>
            <person name="Furutani Y."/>
            <person name="Kawaguchi K."/>
            <person name="Nakanishi T."/>
        </authorList>
    </citation>
    <scope>NUCLEOTIDE SEQUENCE [LARGE SCALE GENOMIC DNA]</scope>
</reference>
<dbReference type="GO" id="GO:0003677">
    <property type="term" value="F:DNA binding"/>
    <property type="evidence" value="ECO:0007669"/>
    <property type="project" value="InterPro"/>
</dbReference>
<dbReference type="InParanoid" id="A0A401GJD9"/>
<accession>A0A401GJD9</accession>
<dbReference type="Pfam" id="PF16787">
    <property type="entry name" value="NDC10_II"/>
    <property type="match status" value="1"/>
</dbReference>
<gene>
    <name evidence="2" type="ORF">SCP_0406590</name>
</gene>
<proteinExistence type="predicted"/>
<sequence>MTEPLQPQQYRVVSYDPPSPVVPKKRQCEVAISSLTQHHIASTFVHYEVPRRSPVMLPEVLGLQMTNCEGPLHPTSACSAVTSPGPPRIVPGTAALAAIASSLQQSIAQLELESHDTHIKKAKLDQGDKQTGSSYDHHVQNYIKYWTAFQAERHQKAPEEVPVPAFPITTLKTFFFLEYEMSREKRRYGKNDTIAGSNVGKLHISQVISALESWWHNNTYLYKDDPDAQLSLRSDIRVRTAESSAKHQELKRINKVQALKAVGSSGDTYTPEELKRCSIWCLSDISGSKQVWLSLGDRAMLLLSSTMAFHGESSRILEWSDLFMSSIPMDDVRIGYRVPVLAALADNAKHNQQGHLDEHGAIRHREVELCPVGGLALLFFGFFHVLHLPLPDLLPDFDDMACGEYGHHDWYAYHVFWGKQPAAPMSYDNHRDRLRGIHKENEISITKVTHAGRSYAAQTAQAHGATVSGTKALGGWNENGSFRQCYK</sequence>
<protein>
    <recommendedName>
        <fullName evidence="1">Ndc10 domain-containing protein</fullName>
    </recommendedName>
</protein>
<dbReference type="RefSeq" id="XP_027613188.1">
    <property type="nucleotide sequence ID" value="XM_027757387.1"/>
</dbReference>
<comment type="caution">
    <text evidence="2">The sequence shown here is derived from an EMBL/GenBank/DDBJ whole genome shotgun (WGS) entry which is preliminary data.</text>
</comment>
<dbReference type="EMBL" id="BFAD01000004">
    <property type="protein sequence ID" value="GBE82275.1"/>
    <property type="molecule type" value="Genomic_DNA"/>
</dbReference>
<dbReference type="Proteomes" id="UP000287166">
    <property type="component" value="Unassembled WGS sequence"/>
</dbReference>
<name>A0A401GJD9_9APHY</name>
<evidence type="ECO:0000259" key="1">
    <source>
        <dbReference type="Pfam" id="PF16787"/>
    </source>
</evidence>